<proteinExistence type="predicted"/>
<reference evidence="2" key="2">
    <citation type="submission" date="2020-06" db="EMBL/GenBank/DDBJ databases">
        <authorList>
            <person name="Sheffer M."/>
        </authorList>
    </citation>
    <scope>NUCLEOTIDE SEQUENCE</scope>
</reference>
<dbReference type="EMBL" id="JABXBU010000012">
    <property type="protein sequence ID" value="KAF8789408.1"/>
    <property type="molecule type" value="Genomic_DNA"/>
</dbReference>
<keyword evidence="3" id="KW-1185">Reference proteome</keyword>
<gene>
    <name evidence="2" type="ORF">HNY73_007347</name>
</gene>
<dbReference type="Proteomes" id="UP000807504">
    <property type="component" value="Unassembled WGS sequence"/>
</dbReference>
<sequence length="142" mass="15775">MPVYGKKFVLDWCMNEGLIAIRYECQKCGKQMNLTKQPKLNDGYEWKCRSRSKVNPHDCSRSVTKGSWFAGSHLTSTDDVAGSESPAPVPEVVPEPKDVPVSATPSDDMPPGPVPDASGKPKTDVPLRRTNRIRRPPERLDL</sequence>
<comment type="caution">
    <text evidence="2">The sequence shown here is derived from an EMBL/GenBank/DDBJ whole genome shotgun (WGS) entry which is preliminary data.</text>
</comment>
<name>A0A8T0FGQ4_ARGBR</name>
<feature type="region of interest" description="Disordered" evidence="1">
    <location>
        <begin position="69"/>
        <end position="142"/>
    </location>
</feature>
<evidence type="ECO:0000313" key="2">
    <source>
        <dbReference type="EMBL" id="KAF8789408.1"/>
    </source>
</evidence>
<evidence type="ECO:0000256" key="1">
    <source>
        <dbReference type="SAM" id="MobiDB-lite"/>
    </source>
</evidence>
<evidence type="ECO:0000313" key="3">
    <source>
        <dbReference type="Proteomes" id="UP000807504"/>
    </source>
</evidence>
<accession>A0A8T0FGQ4</accession>
<reference evidence="2" key="1">
    <citation type="journal article" date="2020" name="bioRxiv">
        <title>Chromosome-level reference genome of the European wasp spider Argiope bruennichi: a resource for studies on range expansion and evolutionary adaptation.</title>
        <authorList>
            <person name="Sheffer M.M."/>
            <person name="Hoppe A."/>
            <person name="Krehenwinkel H."/>
            <person name="Uhl G."/>
            <person name="Kuss A.W."/>
            <person name="Jensen L."/>
            <person name="Jensen C."/>
            <person name="Gillespie R.G."/>
            <person name="Hoff K.J."/>
            <person name="Prost S."/>
        </authorList>
    </citation>
    <scope>NUCLEOTIDE SEQUENCE</scope>
</reference>
<organism evidence="2 3">
    <name type="scientific">Argiope bruennichi</name>
    <name type="common">Wasp spider</name>
    <name type="synonym">Aranea bruennichi</name>
    <dbReference type="NCBI Taxonomy" id="94029"/>
    <lineage>
        <taxon>Eukaryota</taxon>
        <taxon>Metazoa</taxon>
        <taxon>Ecdysozoa</taxon>
        <taxon>Arthropoda</taxon>
        <taxon>Chelicerata</taxon>
        <taxon>Arachnida</taxon>
        <taxon>Araneae</taxon>
        <taxon>Araneomorphae</taxon>
        <taxon>Entelegynae</taxon>
        <taxon>Araneoidea</taxon>
        <taxon>Araneidae</taxon>
        <taxon>Argiope</taxon>
    </lineage>
</organism>
<protein>
    <submittedName>
        <fullName evidence="2">Uncharacterized protein</fullName>
    </submittedName>
</protein>
<dbReference type="AlphaFoldDB" id="A0A8T0FGQ4"/>